<dbReference type="AlphaFoldDB" id="A0A6G1FZS0"/>
<dbReference type="GeneID" id="54417089"/>
<dbReference type="CDD" id="cd02440">
    <property type="entry name" value="AdoMet_MTases"/>
    <property type="match status" value="1"/>
</dbReference>
<keyword evidence="1" id="KW-0808">Transferase</keyword>
<evidence type="ECO:0000313" key="2">
    <source>
        <dbReference type="Proteomes" id="UP000504638"/>
    </source>
</evidence>
<dbReference type="PANTHER" id="PTHR43591">
    <property type="entry name" value="METHYLTRANSFERASE"/>
    <property type="match status" value="1"/>
</dbReference>
<dbReference type="InterPro" id="IPR029063">
    <property type="entry name" value="SAM-dependent_MTases_sf"/>
</dbReference>
<dbReference type="GO" id="GO:0008168">
    <property type="term" value="F:methyltransferase activity"/>
    <property type="evidence" value="ECO:0007669"/>
    <property type="project" value="UniProtKB-KW"/>
</dbReference>
<gene>
    <name evidence="1 3" type="ORF">P152DRAFT_399523</name>
</gene>
<evidence type="ECO:0000313" key="3">
    <source>
        <dbReference type="RefSeq" id="XP_033532853.1"/>
    </source>
</evidence>
<organism evidence="1">
    <name type="scientific">Eremomyces bilateralis CBS 781.70</name>
    <dbReference type="NCBI Taxonomy" id="1392243"/>
    <lineage>
        <taxon>Eukaryota</taxon>
        <taxon>Fungi</taxon>
        <taxon>Dikarya</taxon>
        <taxon>Ascomycota</taxon>
        <taxon>Pezizomycotina</taxon>
        <taxon>Dothideomycetes</taxon>
        <taxon>Dothideomycetes incertae sedis</taxon>
        <taxon>Eremomycetales</taxon>
        <taxon>Eremomycetaceae</taxon>
        <taxon>Eremomyces</taxon>
    </lineage>
</organism>
<sequence>MQLEIDTGEDNDSLFSEEGSTRSASIASSVLNYTYENGRRYHAYRKGAYLLPNDEEEQDRLDLMHHIYRLCLDGKLHLAPLKPDVQRVLDIGTGTGIWAIDFADEYTSAEVIGNDLSPTQPSWVPPNLKFYIDDIEAEWTYSPSEAFDYIHVRGMGGSILDWNKLYQQSFKNLKPGGWLELHEPEAMFRGDDGTEKAAESVQQWQGLINQAARKFGKELDRAPLHKQRLIDAGFIDVHEEIFKVPVGPWAKDPKYKLIGRYQREHAVAGIEPYTLGFIVKILGWSQEEAQIMIANVLNELKDRRLHLYVPFYYVYGRKPESKSEPA</sequence>
<reference evidence="3" key="2">
    <citation type="submission" date="2020-04" db="EMBL/GenBank/DDBJ databases">
        <authorList>
            <consortium name="NCBI Genome Project"/>
        </authorList>
    </citation>
    <scope>NUCLEOTIDE SEQUENCE</scope>
    <source>
        <strain evidence="3">CBS 781.70</strain>
    </source>
</reference>
<dbReference type="EMBL" id="ML975162">
    <property type="protein sequence ID" value="KAF1811222.1"/>
    <property type="molecule type" value="Genomic_DNA"/>
</dbReference>
<dbReference type="GO" id="GO:0032259">
    <property type="term" value="P:methylation"/>
    <property type="evidence" value="ECO:0007669"/>
    <property type="project" value="UniProtKB-KW"/>
</dbReference>
<dbReference type="PANTHER" id="PTHR43591:SF10">
    <property type="entry name" value="ABC TRANSMEMBRANE TYPE-1 DOMAIN-CONTAINING PROTEIN-RELATED"/>
    <property type="match status" value="1"/>
</dbReference>
<accession>A0A6G1FZS0</accession>
<dbReference type="Pfam" id="PF13489">
    <property type="entry name" value="Methyltransf_23"/>
    <property type="match status" value="1"/>
</dbReference>
<reference evidence="3" key="3">
    <citation type="submission" date="2025-04" db="UniProtKB">
        <authorList>
            <consortium name="RefSeq"/>
        </authorList>
    </citation>
    <scope>IDENTIFICATION</scope>
    <source>
        <strain evidence="3">CBS 781.70</strain>
    </source>
</reference>
<dbReference type="OrthoDB" id="2013972at2759"/>
<protein>
    <submittedName>
        <fullName evidence="1 3">TAM domain methyltransferase</fullName>
    </submittedName>
</protein>
<dbReference type="Proteomes" id="UP000504638">
    <property type="component" value="Unplaced"/>
</dbReference>
<name>A0A6G1FZS0_9PEZI</name>
<dbReference type="SUPFAM" id="SSF53335">
    <property type="entry name" value="S-adenosyl-L-methionine-dependent methyltransferases"/>
    <property type="match status" value="1"/>
</dbReference>
<dbReference type="Gene3D" id="3.40.50.150">
    <property type="entry name" value="Vaccinia Virus protein VP39"/>
    <property type="match status" value="1"/>
</dbReference>
<evidence type="ECO:0000313" key="1">
    <source>
        <dbReference type="EMBL" id="KAF1811222.1"/>
    </source>
</evidence>
<proteinExistence type="predicted"/>
<keyword evidence="2" id="KW-1185">Reference proteome</keyword>
<reference evidence="1 3" key="1">
    <citation type="submission" date="2020-01" db="EMBL/GenBank/DDBJ databases">
        <authorList>
            <consortium name="DOE Joint Genome Institute"/>
            <person name="Haridas S."/>
            <person name="Albert R."/>
            <person name="Binder M."/>
            <person name="Bloem J."/>
            <person name="Labutti K."/>
            <person name="Salamov A."/>
            <person name="Andreopoulos B."/>
            <person name="Baker S.E."/>
            <person name="Barry K."/>
            <person name="Bills G."/>
            <person name="Bluhm B.H."/>
            <person name="Cannon C."/>
            <person name="Castanera R."/>
            <person name="Culley D.E."/>
            <person name="Daum C."/>
            <person name="Ezra D."/>
            <person name="Gonzalez J.B."/>
            <person name="Henrissat B."/>
            <person name="Kuo A."/>
            <person name="Liang C."/>
            <person name="Lipzen A."/>
            <person name="Lutzoni F."/>
            <person name="Magnuson J."/>
            <person name="Mondo S."/>
            <person name="Nolan M."/>
            <person name="Ohm R."/>
            <person name="Pangilinan J."/>
            <person name="Park H.-J."/>
            <person name="Ramirez L."/>
            <person name="Alfaro M."/>
            <person name="Sun H."/>
            <person name="Tritt A."/>
            <person name="Yoshinaga Y."/>
            <person name="Zwiers L.-H."/>
            <person name="Turgeon B.G."/>
            <person name="Goodwin S.B."/>
            <person name="Spatafora J.W."/>
            <person name="Crous P.W."/>
            <person name="Grigoriev I.V."/>
        </authorList>
    </citation>
    <scope>NUCLEOTIDE SEQUENCE</scope>
    <source>
        <strain evidence="1 3">CBS 781.70</strain>
    </source>
</reference>
<keyword evidence="1 3" id="KW-0489">Methyltransferase</keyword>
<dbReference type="RefSeq" id="XP_033532853.1">
    <property type="nucleotide sequence ID" value="XM_033676519.1"/>
</dbReference>